<dbReference type="PROSITE" id="PS51782">
    <property type="entry name" value="LYSM"/>
    <property type="match status" value="3"/>
</dbReference>
<gene>
    <name evidence="2" type="ORF">LBV24_11405</name>
</gene>
<evidence type="ECO:0000313" key="2">
    <source>
        <dbReference type="EMBL" id="MCA0153827.1"/>
    </source>
</evidence>
<dbReference type="Gene3D" id="3.10.350.10">
    <property type="entry name" value="LysM domain"/>
    <property type="match status" value="3"/>
</dbReference>
<accession>A0ABS7Y5B8</accession>
<feature type="domain" description="LysM" evidence="1">
    <location>
        <begin position="71"/>
        <end position="114"/>
    </location>
</feature>
<dbReference type="Proteomes" id="UP001198402">
    <property type="component" value="Unassembled WGS sequence"/>
</dbReference>
<feature type="domain" description="LysM" evidence="1">
    <location>
        <begin position="138"/>
        <end position="181"/>
    </location>
</feature>
<dbReference type="PANTHER" id="PTHR33734">
    <property type="entry name" value="LYSM DOMAIN-CONTAINING GPI-ANCHORED PROTEIN 2"/>
    <property type="match status" value="1"/>
</dbReference>
<protein>
    <submittedName>
        <fullName evidence="2">LysM peptidoglycan-binding domain-containing protein</fullName>
    </submittedName>
</protein>
<dbReference type="SMART" id="SM00257">
    <property type="entry name" value="LysM"/>
    <property type="match status" value="3"/>
</dbReference>
<proteinExistence type="predicted"/>
<organism evidence="2 3">
    <name type="scientific">Winogradskyella vincentii</name>
    <dbReference type="NCBI Taxonomy" id="2877122"/>
    <lineage>
        <taxon>Bacteria</taxon>
        <taxon>Pseudomonadati</taxon>
        <taxon>Bacteroidota</taxon>
        <taxon>Flavobacteriia</taxon>
        <taxon>Flavobacteriales</taxon>
        <taxon>Flavobacteriaceae</taxon>
        <taxon>Winogradskyella</taxon>
    </lineage>
</organism>
<sequence length="238" mass="26653">MLKSCKLYIALSVFILNVFLSFGQEVEYKDVLLDGKPAKLNVATGEITLVKPKEVLKVKDSSAQKQDFQKDFHIVNEGETLLDISEKYGVPINVLKKANGLETTLIDAGEKVRIRNFDDYNPPTSKPISRGVHNFNSDFHTVKNGETLYGIAKRYEIDLITLKQENNLNSNTINEGQKLQIRNFDLSKDINSTQVWVVKVGDTLWSIASKTGTTVSKLKRINGLQGDVIKVGQKLVLK</sequence>
<dbReference type="EMBL" id="JAIUJS010000006">
    <property type="protein sequence ID" value="MCA0153827.1"/>
    <property type="molecule type" value="Genomic_DNA"/>
</dbReference>
<comment type="caution">
    <text evidence="2">The sequence shown here is derived from an EMBL/GenBank/DDBJ whole genome shotgun (WGS) entry which is preliminary data.</text>
</comment>
<dbReference type="InterPro" id="IPR018392">
    <property type="entry name" value="LysM"/>
</dbReference>
<reference evidence="3" key="1">
    <citation type="submission" date="2023-07" db="EMBL/GenBank/DDBJ databases">
        <authorList>
            <person name="Yue Y."/>
        </authorList>
    </citation>
    <scope>NUCLEOTIDE SEQUENCE [LARGE SCALE GENOMIC DNA]</scope>
    <source>
        <strain evidence="3">2Y89</strain>
    </source>
</reference>
<evidence type="ECO:0000313" key="3">
    <source>
        <dbReference type="Proteomes" id="UP001198402"/>
    </source>
</evidence>
<dbReference type="PANTHER" id="PTHR33734:SF22">
    <property type="entry name" value="MEMBRANE-BOUND LYTIC MUREIN TRANSGLYCOSYLASE D"/>
    <property type="match status" value="1"/>
</dbReference>
<evidence type="ECO:0000259" key="1">
    <source>
        <dbReference type="PROSITE" id="PS51782"/>
    </source>
</evidence>
<dbReference type="InterPro" id="IPR036779">
    <property type="entry name" value="LysM_dom_sf"/>
</dbReference>
<dbReference type="Pfam" id="PF01476">
    <property type="entry name" value="LysM"/>
    <property type="match status" value="3"/>
</dbReference>
<dbReference type="CDD" id="cd00118">
    <property type="entry name" value="LysM"/>
    <property type="match status" value="3"/>
</dbReference>
<dbReference type="SUPFAM" id="SSF54106">
    <property type="entry name" value="LysM domain"/>
    <property type="match status" value="3"/>
</dbReference>
<name>A0ABS7Y5B8_9FLAO</name>
<dbReference type="RefSeq" id="WP_224478785.1">
    <property type="nucleotide sequence ID" value="NZ_JAIUJS010000006.1"/>
</dbReference>
<keyword evidence="3" id="KW-1185">Reference proteome</keyword>
<feature type="domain" description="LysM" evidence="1">
    <location>
        <begin position="194"/>
        <end position="237"/>
    </location>
</feature>